<dbReference type="Gene3D" id="3.40.190.10">
    <property type="entry name" value="Periplasmic binding protein-like II"/>
    <property type="match status" value="1"/>
</dbReference>
<dbReference type="GO" id="GO:1904680">
    <property type="term" value="F:peptide transmembrane transporter activity"/>
    <property type="evidence" value="ECO:0007669"/>
    <property type="project" value="TreeGrafter"/>
</dbReference>
<dbReference type="Proteomes" id="UP000023785">
    <property type="component" value="Unassembled WGS sequence"/>
</dbReference>
<evidence type="ECO:0000256" key="4">
    <source>
        <dbReference type="ARBA" id="ARBA00022729"/>
    </source>
</evidence>
<dbReference type="PANTHER" id="PTHR30290">
    <property type="entry name" value="PERIPLASMIC BINDING COMPONENT OF ABC TRANSPORTER"/>
    <property type="match status" value="1"/>
</dbReference>
<dbReference type="InterPro" id="IPR000914">
    <property type="entry name" value="SBP_5_dom"/>
</dbReference>
<sequence>MDIRSSFKVKSQQLKHCYHSVHQHLKKRLPLYIGLILTSSTITSYAADMNKVVHTYFIASETGFDPAATNDLYSSYVDDSIFETLYTYDYLARPLKLVPLTATSLPQISADGLTYTIHIKPHIFFADDPVFKGKKRELTSYDYAYSFKRVLDPALRSPNSDIFAGKFIGADQLVDHAQKVGKFNYDAPIEGIQTPNRYTLVLKLKEKDFNLPMILAHTPTAALAREVVEHYKDPQGFVMSHPVGTGAYFLSKWVRGSRIVLNYNPNYRGYIWNFKSDDPSDKKIITEMTGKKMPQVGMVDIQIIEEGQSQWLGFKQKQLDWLDLPPNLVNKALNNGELRPEYKKEGIYLSNVSDITSYYTFWNMTDPIVGGLSEEKIALRRAMSMAFSNYHFINIVFNGMMIPLYAIIPPNIVGYDPTFKTSRPYNVQAANLLLDQYHYKIGPDGYRTLPNGKPLTIQYSMPTSSSSLAVAEFWQRSLKKIHIRMVAKSMQFPEYLRAQKQCAVQMGTQGWFADYPDGENFLQLFYGPNVHVSNFNCVAIPEFDRLFKQSMALPNSPERQALFLKMTRLLEVYSTVVPLDSPNRQTLIQPYIQGFKGNPILKNPWLYIDMKK</sequence>
<evidence type="ECO:0000256" key="2">
    <source>
        <dbReference type="ARBA" id="ARBA00005695"/>
    </source>
</evidence>
<feature type="domain" description="Solute-binding protein family 5" evidence="5">
    <location>
        <begin position="96"/>
        <end position="529"/>
    </location>
</feature>
<dbReference type="GO" id="GO:0015833">
    <property type="term" value="P:peptide transport"/>
    <property type="evidence" value="ECO:0007669"/>
    <property type="project" value="TreeGrafter"/>
</dbReference>
<dbReference type="PATRIC" id="fig|1392540.3.peg.768"/>
<evidence type="ECO:0000256" key="3">
    <source>
        <dbReference type="ARBA" id="ARBA00022448"/>
    </source>
</evidence>
<dbReference type="GO" id="GO:0043190">
    <property type="term" value="C:ATP-binding cassette (ABC) transporter complex"/>
    <property type="evidence" value="ECO:0007669"/>
    <property type="project" value="InterPro"/>
</dbReference>
<organism evidence="6 7">
    <name type="scientific">Acinetobacter nectaris CIP 110549</name>
    <dbReference type="NCBI Taxonomy" id="1392540"/>
    <lineage>
        <taxon>Bacteria</taxon>
        <taxon>Pseudomonadati</taxon>
        <taxon>Pseudomonadota</taxon>
        <taxon>Gammaproteobacteria</taxon>
        <taxon>Moraxellales</taxon>
        <taxon>Moraxellaceae</taxon>
        <taxon>Acinetobacter</taxon>
    </lineage>
</organism>
<gene>
    <name evidence="6" type="ORF">P256_00791</name>
</gene>
<proteinExistence type="inferred from homology"/>
<dbReference type="Pfam" id="PF00496">
    <property type="entry name" value="SBP_bac_5"/>
    <property type="match status" value="1"/>
</dbReference>
<comment type="caution">
    <text evidence="6">The sequence shown here is derived from an EMBL/GenBank/DDBJ whole genome shotgun (WGS) entry which is preliminary data.</text>
</comment>
<dbReference type="RefSeq" id="WP_023272378.1">
    <property type="nucleotide sequence ID" value="NZ_KI530712.1"/>
</dbReference>
<dbReference type="Gene3D" id="3.90.76.10">
    <property type="entry name" value="Dipeptide-binding Protein, Domain 1"/>
    <property type="match status" value="1"/>
</dbReference>
<dbReference type="EMBL" id="AYER01000003">
    <property type="protein sequence ID" value="ESK40344.1"/>
    <property type="molecule type" value="Genomic_DNA"/>
</dbReference>
<evidence type="ECO:0000256" key="1">
    <source>
        <dbReference type="ARBA" id="ARBA00004196"/>
    </source>
</evidence>
<keyword evidence="4" id="KW-0732">Signal</keyword>
<dbReference type="OrthoDB" id="9801912at2"/>
<name>V2UYH9_9GAMM</name>
<dbReference type="STRING" id="1392540.P256_00791"/>
<dbReference type="InterPro" id="IPR039424">
    <property type="entry name" value="SBP_5"/>
</dbReference>
<dbReference type="InterPro" id="IPR030678">
    <property type="entry name" value="Peptide/Ni-bd"/>
</dbReference>
<dbReference type="Gene3D" id="3.10.105.10">
    <property type="entry name" value="Dipeptide-binding Protein, Domain 3"/>
    <property type="match status" value="1"/>
</dbReference>
<dbReference type="AlphaFoldDB" id="V2UYH9"/>
<reference evidence="6 7" key="1">
    <citation type="submission" date="2013-10" db="EMBL/GenBank/DDBJ databases">
        <title>The Genome Sequence of Acinetobacter nectaris CIP 110549.</title>
        <authorList>
            <consortium name="The Broad Institute Genomics Platform"/>
            <consortium name="The Broad Institute Genome Sequencing Center for Infectious Disease"/>
            <person name="Cerqueira G."/>
            <person name="Feldgarden M."/>
            <person name="Courvalin P."/>
            <person name="Grillot-Courvalin C."/>
            <person name="Clermont D."/>
            <person name="Rocha E."/>
            <person name="Yoon E.-J."/>
            <person name="Nemec A."/>
            <person name="Young S.K."/>
            <person name="Zeng Q."/>
            <person name="Gargeya S."/>
            <person name="Fitzgerald M."/>
            <person name="Abouelleil A."/>
            <person name="Alvarado L."/>
            <person name="Berlin A.M."/>
            <person name="Chapman S.B."/>
            <person name="Gainer-Dewar J."/>
            <person name="Goldberg J."/>
            <person name="Gnerre S."/>
            <person name="Griggs A."/>
            <person name="Gujja S."/>
            <person name="Hansen M."/>
            <person name="Howarth C."/>
            <person name="Imamovic A."/>
            <person name="Ireland A."/>
            <person name="Larimer J."/>
            <person name="McCowan C."/>
            <person name="Murphy C."/>
            <person name="Pearson M."/>
            <person name="Poon T.W."/>
            <person name="Priest M."/>
            <person name="Roberts A."/>
            <person name="Saif S."/>
            <person name="Shea T."/>
            <person name="Sykes S."/>
            <person name="Wortman J."/>
            <person name="Nusbaum C."/>
            <person name="Birren B."/>
        </authorList>
    </citation>
    <scope>NUCLEOTIDE SEQUENCE [LARGE SCALE GENOMIC DNA]</scope>
    <source>
        <strain evidence="6 7">CIP 110549</strain>
    </source>
</reference>
<dbReference type="PIRSF" id="PIRSF002741">
    <property type="entry name" value="MppA"/>
    <property type="match status" value="1"/>
</dbReference>
<evidence type="ECO:0000259" key="5">
    <source>
        <dbReference type="Pfam" id="PF00496"/>
    </source>
</evidence>
<dbReference type="GO" id="GO:0030288">
    <property type="term" value="C:outer membrane-bounded periplasmic space"/>
    <property type="evidence" value="ECO:0007669"/>
    <property type="project" value="UniProtKB-ARBA"/>
</dbReference>
<evidence type="ECO:0000313" key="7">
    <source>
        <dbReference type="Proteomes" id="UP000023785"/>
    </source>
</evidence>
<dbReference type="eggNOG" id="COG4166">
    <property type="taxonomic scope" value="Bacteria"/>
</dbReference>
<dbReference type="PANTHER" id="PTHR30290:SF10">
    <property type="entry name" value="PERIPLASMIC OLIGOPEPTIDE-BINDING PROTEIN-RELATED"/>
    <property type="match status" value="1"/>
</dbReference>
<comment type="subcellular location">
    <subcellularLocation>
        <location evidence="1">Cell envelope</location>
    </subcellularLocation>
</comment>
<evidence type="ECO:0000313" key="6">
    <source>
        <dbReference type="EMBL" id="ESK40344.1"/>
    </source>
</evidence>
<accession>V2UYH9</accession>
<comment type="similarity">
    <text evidence="2">Belongs to the bacterial solute-binding protein 5 family.</text>
</comment>
<dbReference type="SUPFAM" id="SSF53850">
    <property type="entry name" value="Periplasmic binding protein-like II"/>
    <property type="match status" value="1"/>
</dbReference>
<protein>
    <recommendedName>
        <fullName evidence="5">Solute-binding protein family 5 domain-containing protein</fullName>
    </recommendedName>
</protein>
<keyword evidence="7" id="KW-1185">Reference proteome</keyword>
<keyword evidence="3" id="KW-0813">Transport</keyword>
<dbReference type="HOGENOM" id="CLU_017028_6_0_6"/>